<gene>
    <name evidence="1" type="ORF">AD947_03085</name>
</gene>
<evidence type="ECO:0000313" key="1">
    <source>
        <dbReference type="EMBL" id="KXV59958.1"/>
    </source>
</evidence>
<sequence>MTDPRIEAAITEMKRLFGAEECVDRAEWSACAECILAAADAAAWRPIAEANKDGNPILAKLRDDIYPPVTDESSLRARADYRWNGLTIVLRHPGLAADGFDMGWNIQAPVGHGGFPDHWIEGWMPLPAPPASIAELGGRDG</sequence>
<dbReference type="EMBL" id="LHZT01000098">
    <property type="protein sequence ID" value="KXV59958.1"/>
    <property type="molecule type" value="Genomic_DNA"/>
</dbReference>
<organism evidence="1 2">
    <name type="scientific">Acetobacter tropicalis</name>
    <dbReference type="NCBI Taxonomy" id="104102"/>
    <lineage>
        <taxon>Bacteria</taxon>
        <taxon>Pseudomonadati</taxon>
        <taxon>Pseudomonadota</taxon>
        <taxon>Alphaproteobacteria</taxon>
        <taxon>Acetobacterales</taxon>
        <taxon>Acetobacteraceae</taxon>
        <taxon>Acetobacter</taxon>
    </lineage>
</organism>
<dbReference type="AlphaFoldDB" id="A0A149U3J2"/>
<accession>A0A149U3J2</accession>
<protein>
    <recommendedName>
        <fullName evidence="3">DUF551 domain-containing protein</fullName>
    </recommendedName>
</protein>
<comment type="caution">
    <text evidence="1">The sequence shown here is derived from an EMBL/GenBank/DDBJ whole genome shotgun (WGS) entry which is preliminary data.</text>
</comment>
<dbReference type="RefSeq" id="WP_061487455.1">
    <property type="nucleotide sequence ID" value="NZ_LHZT01000098.1"/>
</dbReference>
<dbReference type="OrthoDB" id="7226461at2"/>
<dbReference type="Proteomes" id="UP000075411">
    <property type="component" value="Unassembled WGS sequence"/>
</dbReference>
<dbReference type="PATRIC" id="fig|104102.12.peg.815"/>
<reference evidence="1 2" key="1">
    <citation type="submission" date="2015-06" db="EMBL/GenBank/DDBJ databases">
        <title>Improved classification and identification of acetic acid bacteria using matrix-assisted laser desorption/ionization time-of-flight mass spectrometry; Gluconobacter nephelii and Gluconobacter uchimurae are later heterotypic synonyms of Gluconobacter japonicus and Gluconobacter oxydans, respectively.</title>
        <authorList>
            <person name="Li L."/>
            <person name="Cleenwerck I."/>
            <person name="De Vuyst L."/>
            <person name="Vandamme P."/>
        </authorList>
    </citation>
    <scope>NUCLEOTIDE SEQUENCE [LARGE SCALE GENOMIC DNA]</scope>
    <source>
        <strain evidence="1 2">LMG 1663</strain>
    </source>
</reference>
<name>A0A149U3J2_9PROT</name>
<evidence type="ECO:0000313" key="2">
    <source>
        <dbReference type="Proteomes" id="UP000075411"/>
    </source>
</evidence>
<evidence type="ECO:0008006" key="3">
    <source>
        <dbReference type="Google" id="ProtNLM"/>
    </source>
</evidence>
<proteinExistence type="predicted"/>